<feature type="coiled-coil region" evidence="1">
    <location>
        <begin position="364"/>
        <end position="412"/>
    </location>
</feature>
<accession>A0A0W0ZNZ0</accession>
<feature type="transmembrane region" description="Helical" evidence="2">
    <location>
        <begin position="253"/>
        <end position="283"/>
    </location>
</feature>
<evidence type="ECO:0000313" key="3">
    <source>
        <dbReference type="EMBL" id="KTD70881.1"/>
    </source>
</evidence>
<gene>
    <name evidence="3" type="ORF">Ltuc_2892</name>
</gene>
<dbReference type="EMBL" id="LNZA01000012">
    <property type="protein sequence ID" value="KTD70881.1"/>
    <property type="molecule type" value="Genomic_DNA"/>
</dbReference>
<keyword evidence="2" id="KW-0472">Membrane</keyword>
<protein>
    <submittedName>
        <fullName evidence="3">Coiled-coil protein</fullName>
    </submittedName>
</protein>
<dbReference type="PATRIC" id="fig|40335.7.peg.3094"/>
<evidence type="ECO:0000313" key="4">
    <source>
        <dbReference type="Proteomes" id="UP000054693"/>
    </source>
</evidence>
<feature type="transmembrane region" description="Helical" evidence="2">
    <location>
        <begin position="289"/>
        <end position="311"/>
    </location>
</feature>
<dbReference type="STRING" id="40335.Ltuc_2892"/>
<reference evidence="3 4" key="1">
    <citation type="submission" date="2015-11" db="EMBL/GenBank/DDBJ databases">
        <title>Genomic analysis of 38 Legionella species identifies large and diverse effector repertoires.</title>
        <authorList>
            <person name="Burstein D."/>
            <person name="Amaro F."/>
            <person name="Zusman T."/>
            <person name="Lifshitz Z."/>
            <person name="Cohen O."/>
            <person name="Gilbert J.A."/>
            <person name="Pupko T."/>
            <person name="Shuman H.A."/>
            <person name="Segal G."/>
        </authorList>
    </citation>
    <scope>NUCLEOTIDE SEQUENCE [LARGE SCALE GENOMIC DNA]</scope>
    <source>
        <strain evidence="3 4">ATCC 49180</strain>
    </source>
</reference>
<keyword evidence="4" id="KW-1185">Reference proteome</keyword>
<comment type="caution">
    <text evidence="3">The sequence shown here is derived from an EMBL/GenBank/DDBJ whole genome shotgun (WGS) entry which is preliminary data.</text>
</comment>
<name>A0A0W0ZNZ0_9GAMM</name>
<feature type="transmembrane region" description="Helical" evidence="2">
    <location>
        <begin position="147"/>
        <end position="167"/>
    </location>
</feature>
<feature type="transmembrane region" description="Helical" evidence="2">
    <location>
        <begin position="115"/>
        <end position="141"/>
    </location>
</feature>
<keyword evidence="2" id="KW-1133">Transmembrane helix</keyword>
<evidence type="ECO:0000256" key="1">
    <source>
        <dbReference type="SAM" id="Coils"/>
    </source>
</evidence>
<organism evidence="3 4">
    <name type="scientific">Legionella tucsonensis</name>
    <dbReference type="NCBI Taxonomy" id="40335"/>
    <lineage>
        <taxon>Bacteria</taxon>
        <taxon>Pseudomonadati</taxon>
        <taxon>Pseudomonadota</taxon>
        <taxon>Gammaproteobacteria</taxon>
        <taxon>Legionellales</taxon>
        <taxon>Legionellaceae</taxon>
        <taxon>Legionella</taxon>
    </lineage>
</organism>
<proteinExistence type="predicted"/>
<keyword evidence="1" id="KW-0175">Coiled coil</keyword>
<dbReference type="Proteomes" id="UP000054693">
    <property type="component" value="Unassembled WGS sequence"/>
</dbReference>
<keyword evidence="2" id="KW-0812">Transmembrane</keyword>
<dbReference type="AlphaFoldDB" id="A0A0W0ZNZ0"/>
<evidence type="ECO:0000256" key="2">
    <source>
        <dbReference type="SAM" id="Phobius"/>
    </source>
</evidence>
<sequence>MIYSLVLLEQQNKSGNLGGNMTIEIDLSLTSQELIAQLVAIDPSLTQTFTNPTKIDKKNLYAWLEQNSKIASGNPAFFLITSLRASLLKDIYKSLNPGQIKEETPKGGMTAKAKYALLALAGTVYFGCEGFDGITAILGVFSSIPTIALFVAGTLFSVLSMVVFYSFDLVEISKNLGIKSTDTKKLLDVLLDEVKQIQAIRMRLAKTSKKTKEELEEDLQIATMLLQRYKDLEQIRNDLTSASNNPYLQAAKYITAGVAGILFFSGGFFAGQTVALAIAGLFVTSMAATAWPIIVAGIAVGLAALSVYWFVERPGIENLISRWRGLDKKKMDKLCKSDVVKKETEELEELISSINFKIDLLVQHESDQLEIKSLKEELSALEAEKEAALLQAQTGEIEISNLKAELEKMKEQQAKPNVGIAKHEEHVAPDTIKFVLPLHRSSDDNELSPRQRYSLFKSASTGHLLDLGRSSTLDNSI</sequence>